<reference evidence="1" key="1">
    <citation type="journal article" date="2002" name="Nature">
        <title>The genome sequence and structure of rice chromosome 1.</title>
        <authorList>
            <person name="Sasaki T."/>
            <person name="Matsumoto T."/>
            <person name="Yamamoto K."/>
            <person name="Sakata K."/>
            <person name="Baba T."/>
            <person name="Katayose Y."/>
            <person name="Wu J."/>
            <person name="Niimura Y."/>
            <person name="Cheng Z."/>
            <person name="Nagamura Y."/>
            <person name="Antonio B.A."/>
            <person name="Kanamori H."/>
            <person name="Hosokawa S."/>
            <person name="Masukawa M."/>
            <person name="Arikawa K."/>
            <person name="Chiden Y."/>
            <person name="Hayashi M."/>
            <person name="Okamoto M."/>
            <person name="Ando T."/>
            <person name="Aoki H."/>
            <person name="Arita K."/>
            <person name="Hamada M."/>
            <person name="Harada C."/>
            <person name="Hijishita S."/>
            <person name="Honda M."/>
            <person name="Ichikawa Y."/>
            <person name="Idonuma A."/>
            <person name="Iijima M."/>
            <person name="Ikeda M."/>
            <person name="Ikeno M."/>
            <person name="Itoh S."/>
            <person name="Itoh T."/>
            <person name="Itoh Y."/>
            <person name="Itoh Y."/>
            <person name="Iwabuchi A."/>
            <person name="Kamiya K."/>
            <person name="Karasawa W."/>
            <person name="Katagiri S."/>
            <person name="Kikuta A."/>
            <person name="Kobayashi N."/>
            <person name="Kono I."/>
            <person name="Machita K."/>
            <person name="Maehara T."/>
            <person name="Mizuno H."/>
            <person name="Mizubayashi T."/>
            <person name="Mukai Y."/>
            <person name="Nagasaki H."/>
            <person name="Nakashima M."/>
            <person name="Nakama Y."/>
            <person name="Nakamichi Y."/>
            <person name="Nakamura M."/>
            <person name="Namiki N."/>
            <person name="Negishi M."/>
            <person name="Ohta I."/>
            <person name="Ono N."/>
            <person name="Saji S."/>
            <person name="Sakai K."/>
            <person name="Shibata M."/>
            <person name="Shimokawa T."/>
            <person name="Shomura A."/>
            <person name="Song J."/>
            <person name="Takazaki Y."/>
            <person name="Terasawa K."/>
            <person name="Tsuji K."/>
            <person name="Waki K."/>
            <person name="Yamagata H."/>
            <person name="Yamane H."/>
            <person name="Yoshiki S."/>
            <person name="Yoshihara R."/>
            <person name="Yukawa K."/>
            <person name="Zhong H."/>
            <person name="Iwama H."/>
            <person name="Endo T."/>
            <person name="Ito H."/>
            <person name="Hahn J.H."/>
            <person name="Kim H.I."/>
            <person name="Eun M.Y."/>
            <person name="Yano M."/>
            <person name="Jiang J."/>
            <person name="Gojobori T."/>
        </authorList>
    </citation>
    <scope>NUCLEOTIDE SEQUENCE [LARGE SCALE GENOMIC DNA]</scope>
</reference>
<gene>
    <name evidence="1" type="primary">OSJNBa0051H17.29</name>
</gene>
<name>Q5JKA9_ORYSJ</name>
<proteinExistence type="predicted"/>
<evidence type="ECO:0000313" key="1">
    <source>
        <dbReference type="EMBL" id="BAD88099.1"/>
    </source>
</evidence>
<accession>Q5JKA9</accession>
<dbReference type="Proteomes" id="UP000817658">
    <property type="component" value="Chromosome 1"/>
</dbReference>
<organism evidence="1">
    <name type="scientific">Oryza sativa subsp. japonica</name>
    <name type="common">Rice</name>
    <dbReference type="NCBI Taxonomy" id="39947"/>
    <lineage>
        <taxon>Eukaryota</taxon>
        <taxon>Viridiplantae</taxon>
        <taxon>Streptophyta</taxon>
        <taxon>Embryophyta</taxon>
        <taxon>Tracheophyta</taxon>
        <taxon>Spermatophyta</taxon>
        <taxon>Magnoliopsida</taxon>
        <taxon>Liliopsida</taxon>
        <taxon>Poales</taxon>
        <taxon>Poaceae</taxon>
        <taxon>BOP clade</taxon>
        <taxon>Oryzoideae</taxon>
        <taxon>Oryzeae</taxon>
        <taxon>Oryzinae</taxon>
        <taxon>Oryza</taxon>
        <taxon>Oryza sativa</taxon>
    </lineage>
</organism>
<dbReference type="EMBL" id="AP004232">
    <property type="protein sequence ID" value="BAD88099.1"/>
    <property type="molecule type" value="Genomic_DNA"/>
</dbReference>
<sequence>MVSFAFVRVRSRSFTFCSRLFGIRSRSFTFHSRVVRVCSRFVHVSFAFVLVSFALRSRSFATAWAEAVAASAVAWRGGFGGGVARRWQHWRHATAVAWRGSGGAIGSGGDVVARRRWHHRAAAWPSAGAARGVEARRWRRGAAAAAAAAWASMAVWRERERARLTPEIRRRRLVKTTGTKALFPLFPNSFLNRLGLRTGTKDNNNAYLISLHIGYLKE</sequence>
<dbReference type="AlphaFoldDB" id="Q5JKA9"/>
<protein>
    <submittedName>
        <fullName evidence="1">Uncharacterized protein</fullName>
    </submittedName>
</protein>